<evidence type="ECO:0000256" key="2">
    <source>
        <dbReference type="ARBA" id="ARBA00007983"/>
    </source>
</evidence>
<comment type="cofactor">
    <cofactor evidence="11">
        <name>Cu cation</name>
        <dbReference type="ChEBI" id="CHEBI:23378"/>
    </cofactor>
    <text evidence="11">Contains 1 topaquinone per subunit.</text>
</comment>
<evidence type="ECO:0000256" key="10">
    <source>
        <dbReference type="PIRSR" id="PIRSR600269-51"/>
    </source>
</evidence>
<name>A0A0G4PJZ4_PENC3</name>
<keyword evidence="7 11" id="KW-0186">Copper</keyword>
<dbReference type="InterPro" id="IPR036460">
    <property type="entry name" value="Cu_amine_oxidase_C_sf"/>
</dbReference>
<keyword evidence="15" id="KW-1185">Reference proteome</keyword>
<evidence type="ECO:0000256" key="4">
    <source>
        <dbReference type="ARBA" id="ARBA00022723"/>
    </source>
</evidence>
<dbReference type="Proteomes" id="UP000053732">
    <property type="component" value="Unassembled WGS sequence"/>
</dbReference>
<dbReference type="GO" id="GO:0005507">
    <property type="term" value="F:copper ion binding"/>
    <property type="evidence" value="ECO:0007669"/>
    <property type="project" value="InterPro"/>
</dbReference>
<evidence type="ECO:0000256" key="12">
    <source>
        <dbReference type="SAM" id="MobiDB-lite"/>
    </source>
</evidence>
<keyword evidence="8" id="KW-1015">Disulfide bond</keyword>
<evidence type="ECO:0000313" key="14">
    <source>
        <dbReference type="EMBL" id="CRL26750.1"/>
    </source>
</evidence>
<dbReference type="Gene3D" id="3.10.450.40">
    <property type="match status" value="1"/>
</dbReference>
<feature type="compositionally biased region" description="Polar residues" evidence="12">
    <location>
        <begin position="510"/>
        <end position="525"/>
    </location>
</feature>
<dbReference type="Pfam" id="PF01179">
    <property type="entry name" value="Cu_amine_oxid"/>
    <property type="match status" value="1"/>
</dbReference>
<evidence type="ECO:0000256" key="9">
    <source>
        <dbReference type="PIRSR" id="PIRSR600269-50"/>
    </source>
</evidence>
<dbReference type="PROSITE" id="PS01164">
    <property type="entry name" value="COPPER_AMINE_OXID_1"/>
    <property type="match status" value="1"/>
</dbReference>
<feature type="modified residue" description="2',4',5'-topaquinone" evidence="10">
    <location>
        <position position="261"/>
    </location>
</feature>
<feature type="active site" description="Proton acceptor" evidence="9">
    <location>
        <position position="177"/>
    </location>
</feature>
<dbReference type="InterPro" id="IPR015798">
    <property type="entry name" value="Cu_amine_oxidase_C"/>
</dbReference>
<comment type="cofactor">
    <cofactor evidence="1">
        <name>Cu cation</name>
        <dbReference type="ChEBI" id="CHEBI:23378"/>
    </cofactor>
</comment>
<dbReference type="InterPro" id="IPR000269">
    <property type="entry name" value="Cu_amine_oxidase"/>
</dbReference>
<gene>
    <name evidence="14" type="ORF">PCAMFM013_S019g000167</name>
</gene>
<feature type="compositionally biased region" description="Low complexity" evidence="12">
    <location>
        <begin position="526"/>
        <end position="539"/>
    </location>
</feature>
<proteinExistence type="inferred from homology"/>
<dbReference type="AlphaFoldDB" id="A0A0G4PJZ4"/>
<dbReference type="GO" id="GO:0008131">
    <property type="term" value="F:primary methylamine oxidase activity"/>
    <property type="evidence" value="ECO:0007669"/>
    <property type="project" value="InterPro"/>
</dbReference>
<comment type="subunit">
    <text evidence="3">Homodimer.</text>
</comment>
<evidence type="ECO:0000256" key="8">
    <source>
        <dbReference type="ARBA" id="ARBA00023157"/>
    </source>
</evidence>
<dbReference type="EMBL" id="HG793152">
    <property type="protein sequence ID" value="CRL26750.1"/>
    <property type="molecule type" value="Genomic_DNA"/>
</dbReference>
<dbReference type="InterPro" id="IPR049948">
    <property type="entry name" value="Cu_Am_ox_TPQ-bd"/>
</dbReference>
<dbReference type="SUPFAM" id="SSF54416">
    <property type="entry name" value="Amine oxidase N-terminal region"/>
    <property type="match status" value="1"/>
</dbReference>
<dbReference type="Gene3D" id="2.70.98.20">
    <property type="entry name" value="Copper amine oxidase, catalytic domain"/>
    <property type="match status" value="1"/>
</dbReference>
<dbReference type="PANTHER" id="PTHR10638">
    <property type="entry name" value="COPPER AMINE OXIDASE"/>
    <property type="match status" value="1"/>
</dbReference>
<evidence type="ECO:0000256" key="5">
    <source>
        <dbReference type="ARBA" id="ARBA00022772"/>
    </source>
</evidence>
<evidence type="ECO:0000256" key="1">
    <source>
        <dbReference type="ARBA" id="ARBA00001935"/>
    </source>
</evidence>
<accession>A0A0G4PJZ4</accession>
<dbReference type="FunFam" id="2.70.98.20:FF:000001">
    <property type="entry name" value="Amine oxidase"/>
    <property type="match status" value="1"/>
</dbReference>
<dbReference type="InterPro" id="IPR016182">
    <property type="entry name" value="Cu_amine_oxidase_N-reg"/>
</dbReference>
<organism evidence="14 15">
    <name type="scientific">Penicillium camemberti (strain FM 013)</name>
    <dbReference type="NCBI Taxonomy" id="1429867"/>
    <lineage>
        <taxon>Eukaryota</taxon>
        <taxon>Fungi</taxon>
        <taxon>Dikarya</taxon>
        <taxon>Ascomycota</taxon>
        <taxon>Pezizomycotina</taxon>
        <taxon>Eurotiomycetes</taxon>
        <taxon>Eurotiomycetidae</taxon>
        <taxon>Eurotiales</taxon>
        <taxon>Aspergillaceae</taxon>
        <taxon>Penicillium</taxon>
    </lineage>
</organism>
<keyword evidence="5 9" id="KW-0801">TPQ</keyword>
<feature type="region of interest" description="Disordered" evidence="12">
    <location>
        <begin position="501"/>
        <end position="539"/>
    </location>
</feature>
<keyword evidence="4 11" id="KW-0479">Metal-binding</keyword>
<reference evidence="14 15" key="1">
    <citation type="journal article" date="2014" name="Nat. Commun.">
        <title>Multiple recent horizontal transfers of a large genomic region in cheese making fungi.</title>
        <authorList>
            <person name="Cheeseman K."/>
            <person name="Ropars J."/>
            <person name="Renault P."/>
            <person name="Dupont J."/>
            <person name="Gouzy J."/>
            <person name="Branca A."/>
            <person name="Abraham A.L."/>
            <person name="Ceppi M."/>
            <person name="Conseiller E."/>
            <person name="Debuchy R."/>
            <person name="Malagnac F."/>
            <person name="Goarin A."/>
            <person name="Silar P."/>
            <person name="Lacoste S."/>
            <person name="Sallet E."/>
            <person name="Bensimon A."/>
            <person name="Giraud T."/>
            <person name="Brygoo Y."/>
        </authorList>
    </citation>
    <scope>NUCLEOTIDE SEQUENCE [LARGE SCALE GENOMIC DNA]</scope>
    <source>
        <strain evidence="15">FM 013</strain>
    </source>
</reference>
<dbReference type="PANTHER" id="PTHR10638:SF33">
    <property type="entry name" value="AMINE OXIDASE"/>
    <property type="match status" value="1"/>
</dbReference>
<evidence type="ECO:0000259" key="13">
    <source>
        <dbReference type="Pfam" id="PF01179"/>
    </source>
</evidence>
<protein>
    <recommendedName>
        <fullName evidence="11">Amine oxidase</fullName>
        <ecNumber evidence="11">1.4.3.-</ecNumber>
    </recommendedName>
</protein>
<dbReference type="EC" id="1.4.3.-" evidence="11"/>
<feature type="domain" description="Copper amine oxidase catalytic" evidence="13">
    <location>
        <begin position="104"/>
        <end position="504"/>
    </location>
</feature>
<dbReference type="GO" id="GO:0009308">
    <property type="term" value="P:amine metabolic process"/>
    <property type="evidence" value="ECO:0007669"/>
    <property type="project" value="UniProtKB-UniRule"/>
</dbReference>
<dbReference type="STRING" id="1429867.A0A0G4PJZ4"/>
<dbReference type="SUPFAM" id="SSF49998">
    <property type="entry name" value="Amine oxidase catalytic domain"/>
    <property type="match status" value="1"/>
</dbReference>
<keyword evidence="6 11" id="KW-0560">Oxidoreductase</keyword>
<evidence type="ECO:0000256" key="7">
    <source>
        <dbReference type="ARBA" id="ARBA00023008"/>
    </source>
</evidence>
<evidence type="ECO:0000256" key="6">
    <source>
        <dbReference type="ARBA" id="ARBA00023002"/>
    </source>
</evidence>
<evidence type="ECO:0000256" key="3">
    <source>
        <dbReference type="ARBA" id="ARBA00011738"/>
    </source>
</evidence>
<feature type="active site" description="Schiff-base intermediate with substrate; via topaquinone" evidence="9">
    <location>
        <position position="261"/>
    </location>
</feature>
<dbReference type="GO" id="GO:0048038">
    <property type="term" value="F:quinone binding"/>
    <property type="evidence" value="ECO:0007669"/>
    <property type="project" value="InterPro"/>
</dbReference>
<evidence type="ECO:0000256" key="11">
    <source>
        <dbReference type="RuleBase" id="RU000672"/>
    </source>
</evidence>
<comment type="similarity">
    <text evidence="2 11">Belongs to the copper/topaquinone oxidase family.</text>
</comment>
<comment type="PTM">
    <text evidence="10 11">Topaquinone (TPQ) is generated by copper-dependent autoxidation of a specific tyrosyl residue.</text>
</comment>
<evidence type="ECO:0000313" key="15">
    <source>
        <dbReference type="Proteomes" id="UP000053732"/>
    </source>
</evidence>
<sequence>MLPDHLNVVPEAWGFGSDGVDDARRQYQVYMFVGEKSNPDSNHYARPLAFSPVVDTVLMKVIRIDQIPTGAGLKTEETQPWRFVEPKEYVPEALKLREDLKPLRVLQPEGTSYSINTNNVLNWQKWQFRVCFNYREGLLLRDIRYDGRPVFYRISLSEMTVPYADPRSPYHRKQAFDLGDVGAGLVANNLALGCDCLGSITYLDGLVCDTAGEPLVKNNAICIHEQDNGIGRKHSNYRTERACIVRNRELVIQQILTVSNYEYILAFIFNQAGELHYEVRATGILSTAAIDPGVSVPWGTIVHDGVLAQHHQHLLSLRIDPAIGSYETGNQLAFSECYPMPMDDFNPHGNGYVSKMTVVDKPGGLDLDTSKSRVYMMQNNQIRNPVNHLPISYKIHAPPMQRILAHPDSYHFKRAEFGNHSIYLTKYNHDELFSGGKYTNQSRGGDGIKAWADRPDNVVDDDIVVWVQFGMNHVPRIEDFPVMPVEILKVSLKPVNFFTQNPSMDVPPSRQETNQSQLVTREQTTASKCCASASSSSKL</sequence>